<evidence type="ECO:0000256" key="6">
    <source>
        <dbReference type="SAM" id="Phobius"/>
    </source>
</evidence>
<comment type="subcellular location">
    <subcellularLocation>
        <location evidence="1">Cell membrane</location>
        <topology evidence="1">Multi-pass membrane protein</topology>
    </subcellularLocation>
</comment>
<reference evidence="8 9" key="1">
    <citation type="submission" date="2018-04" db="EMBL/GenBank/DDBJ databases">
        <title>Draft Genome Sequence of Phosphate-Solubilizing Chryseobacterium sp. ISE14 that is a Biocontrol and Plant Growth-Promoting Rhizobacterium Isolated from Cucumber.</title>
        <authorList>
            <person name="Jeong J.-J."/>
            <person name="Sang M.K."/>
            <person name="Choi I.-G."/>
            <person name="Kim K.D."/>
        </authorList>
    </citation>
    <scope>NUCLEOTIDE SEQUENCE [LARGE SCALE GENOMIC DNA]</scope>
    <source>
        <strain evidence="8 9">ISE14</strain>
    </source>
</reference>
<evidence type="ECO:0000256" key="2">
    <source>
        <dbReference type="ARBA" id="ARBA00022475"/>
    </source>
</evidence>
<evidence type="ECO:0000256" key="5">
    <source>
        <dbReference type="ARBA" id="ARBA00023136"/>
    </source>
</evidence>
<dbReference type="AlphaFoldDB" id="A0A316X8X9"/>
<evidence type="ECO:0000313" key="8">
    <source>
        <dbReference type="EMBL" id="PWN70147.1"/>
    </source>
</evidence>
<keyword evidence="2" id="KW-1003">Cell membrane</keyword>
<organism evidence="8 9">
    <name type="scientific">Chryseobacterium phosphatilyticum</name>
    <dbReference type="NCBI Taxonomy" id="475075"/>
    <lineage>
        <taxon>Bacteria</taxon>
        <taxon>Pseudomonadati</taxon>
        <taxon>Bacteroidota</taxon>
        <taxon>Flavobacteriia</taxon>
        <taxon>Flavobacteriales</taxon>
        <taxon>Weeksellaceae</taxon>
        <taxon>Chryseobacterium group</taxon>
        <taxon>Chryseobacterium</taxon>
    </lineage>
</organism>
<keyword evidence="4 6" id="KW-1133">Transmembrane helix</keyword>
<dbReference type="PANTHER" id="PTHR36115:SF4">
    <property type="entry name" value="MEMBRANE PROTEIN"/>
    <property type="match status" value="1"/>
</dbReference>
<dbReference type="InterPro" id="IPR010432">
    <property type="entry name" value="RDD"/>
</dbReference>
<protein>
    <recommendedName>
        <fullName evidence="7">RDD domain-containing protein</fullName>
    </recommendedName>
</protein>
<proteinExistence type="predicted"/>
<evidence type="ECO:0000259" key="7">
    <source>
        <dbReference type="Pfam" id="PF06271"/>
    </source>
</evidence>
<keyword evidence="5 6" id="KW-0472">Membrane</keyword>
<comment type="caution">
    <text evidence="8">The sequence shown here is derived from an EMBL/GenBank/DDBJ whole genome shotgun (WGS) entry which is preliminary data.</text>
</comment>
<accession>A0A316X8X9</accession>
<evidence type="ECO:0000256" key="4">
    <source>
        <dbReference type="ARBA" id="ARBA00022989"/>
    </source>
</evidence>
<name>A0A316X8X9_9FLAO</name>
<evidence type="ECO:0000256" key="3">
    <source>
        <dbReference type="ARBA" id="ARBA00022692"/>
    </source>
</evidence>
<dbReference type="Pfam" id="PF06271">
    <property type="entry name" value="RDD"/>
    <property type="match status" value="1"/>
</dbReference>
<dbReference type="Proteomes" id="UP000236594">
    <property type="component" value="Unassembled WGS sequence"/>
</dbReference>
<keyword evidence="3 6" id="KW-0812">Transmembrane</keyword>
<dbReference type="GO" id="GO:0005886">
    <property type="term" value="C:plasma membrane"/>
    <property type="evidence" value="ECO:0007669"/>
    <property type="project" value="UniProtKB-SubCell"/>
</dbReference>
<evidence type="ECO:0000313" key="9">
    <source>
        <dbReference type="Proteomes" id="UP000236594"/>
    </source>
</evidence>
<feature type="transmembrane region" description="Helical" evidence="6">
    <location>
        <begin position="68"/>
        <end position="86"/>
    </location>
</feature>
<feature type="domain" description="RDD" evidence="7">
    <location>
        <begin position="18"/>
        <end position="130"/>
    </location>
</feature>
<evidence type="ECO:0000256" key="1">
    <source>
        <dbReference type="ARBA" id="ARBA00004651"/>
    </source>
</evidence>
<dbReference type="OrthoDB" id="762068at2"/>
<feature type="transmembrane region" description="Helical" evidence="6">
    <location>
        <begin position="27"/>
        <end position="48"/>
    </location>
</feature>
<keyword evidence="9" id="KW-1185">Reference proteome</keyword>
<dbReference type="InterPro" id="IPR051791">
    <property type="entry name" value="Pra-immunoreactive"/>
</dbReference>
<sequence>MRKYLVVVDRNKSTKLIRLAHFLIDKIVVYFIIFAFGVMSSLLFRLTGNDFFLEIVQKMATVGRVTDILITSSIYFVYIFFIEYFTKGRSLGKYITGSKVIGIDGNEPTFKDYFIRNICRFVPLDILSFLGENGWHDTWSETRVINIKNYNAEKQAKSEIDDLGKKEIA</sequence>
<dbReference type="RefSeq" id="WP_109711795.1">
    <property type="nucleotide sequence ID" value="NZ_PPED02000002.1"/>
</dbReference>
<gene>
    <name evidence="8" type="ORF">C1631_009150</name>
</gene>
<dbReference type="PANTHER" id="PTHR36115">
    <property type="entry name" value="PROLINE-RICH ANTIGEN HOMOLOG-RELATED"/>
    <property type="match status" value="1"/>
</dbReference>
<dbReference type="EMBL" id="PPED02000002">
    <property type="protein sequence ID" value="PWN70147.1"/>
    <property type="molecule type" value="Genomic_DNA"/>
</dbReference>